<gene>
    <name evidence="3" type="primary">LOC105160167</name>
</gene>
<dbReference type="AlphaFoldDB" id="A0A6I9SY90"/>
<proteinExistence type="predicted"/>
<dbReference type="InParanoid" id="A0A6I9SY90"/>
<name>A0A6I9SY90_SESIN</name>
<dbReference type="OrthoDB" id="881431at2759"/>
<evidence type="ECO:0000256" key="1">
    <source>
        <dbReference type="SAM" id="MobiDB-lite"/>
    </source>
</evidence>
<keyword evidence="2" id="KW-1185">Reference proteome</keyword>
<dbReference type="GeneID" id="105160167"/>
<organism evidence="2 3">
    <name type="scientific">Sesamum indicum</name>
    <name type="common">Oriental sesame</name>
    <name type="synonym">Sesamum orientale</name>
    <dbReference type="NCBI Taxonomy" id="4182"/>
    <lineage>
        <taxon>Eukaryota</taxon>
        <taxon>Viridiplantae</taxon>
        <taxon>Streptophyta</taxon>
        <taxon>Embryophyta</taxon>
        <taxon>Tracheophyta</taxon>
        <taxon>Spermatophyta</taxon>
        <taxon>Magnoliopsida</taxon>
        <taxon>eudicotyledons</taxon>
        <taxon>Gunneridae</taxon>
        <taxon>Pentapetalae</taxon>
        <taxon>asterids</taxon>
        <taxon>lamiids</taxon>
        <taxon>Lamiales</taxon>
        <taxon>Pedaliaceae</taxon>
        <taxon>Sesamum</taxon>
    </lineage>
</organism>
<reference evidence="3" key="1">
    <citation type="submission" date="2025-08" db="UniProtKB">
        <authorList>
            <consortium name="RefSeq"/>
        </authorList>
    </citation>
    <scope>IDENTIFICATION</scope>
</reference>
<dbReference type="Gramene" id="SIN_1005585.t">
    <property type="protein sequence ID" value="SIN_1005585.t"/>
    <property type="gene ID" value="SIN_1005585"/>
</dbReference>
<evidence type="ECO:0000313" key="3">
    <source>
        <dbReference type="RefSeq" id="XP_011075737.1"/>
    </source>
</evidence>
<dbReference type="FunCoup" id="A0A6I9SY90">
    <property type="interactions" value="1"/>
</dbReference>
<dbReference type="KEGG" id="sind:105160167"/>
<evidence type="ECO:0000313" key="2">
    <source>
        <dbReference type="Proteomes" id="UP000504604"/>
    </source>
</evidence>
<dbReference type="RefSeq" id="XP_011075737.1">
    <property type="nucleotide sequence ID" value="XM_011077435.2"/>
</dbReference>
<protein>
    <submittedName>
        <fullName evidence="3">Uncharacterized protein LOC105160167</fullName>
    </submittedName>
</protein>
<feature type="region of interest" description="Disordered" evidence="1">
    <location>
        <begin position="1"/>
        <end position="104"/>
    </location>
</feature>
<dbReference type="Proteomes" id="UP000504604">
    <property type="component" value="Linkage group LG4"/>
</dbReference>
<sequence>MSFLHMGFSGKDANVLVDDESPGSRETVGEESGRWEFCPIQHPNEPPQEDKPVECPLPHSSVINEGRVSSRGSFQRTVWEPKRKRHHSNGHGNHYGTQSLRRAPHVTILEKASTVEQV</sequence>
<accession>A0A6I9SY90</accession>
<dbReference type="PANTHER" id="PTHR34196:SF4">
    <property type="entry name" value="OS06G0208200 PROTEIN"/>
    <property type="match status" value="1"/>
</dbReference>
<dbReference type="PANTHER" id="PTHR34196">
    <property type="entry name" value="OS02G0697700 PROTEIN"/>
    <property type="match status" value="1"/>
</dbReference>